<name>A0A9N7UU74_PLEPL</name>
<evidence type="ECO:0000256" key="1">
    <source>
        <dbReference type="SAM" id="MobiDB-lite"/>
    </source>
</evidence>
<reference evidence="2" key="1">
    <citation type="submission" date="2020-03" db="EMBL/GenBank/DDBJ databases">
        <authorList>
            <person name="Weist P."/>
        </authorList>
    </citation>
    <scope>NUCLEOTIDE SEQUENCE</scope>
</reference>
<sequence length="103" mass="11776">MSPMLTKMPAGDAHTLVGVKQQEEEEEEKKEEEEEPQRYCWVYIRGVVFVLSPHGHIAPPWRHADSRRPTVKQISSNSSCDTEHRTCSLGASRSLSEHMDDKE</sequence>
<accession>A0A9N7UU74</accession>
<dbReference type="Proteomes" id="UP001153269">
    <property type="component" value="Unassembled WGS sequence"/>
</dbReference>
<dbReference type="AlphaFoldDB" id="A0A9N7UU74"/>
<protein>
    <submittedName>
        <fullName evidence="2">Uncharacterized protein</fullName>
    </submittedName>
</protein>
<proteinExistence type="predicted"/>
<feature type="region of interest" description="Disordered" evidence="1">
    <location>
        <begin position="1"/>
        <end position="36"/>
    </location>
</feature>
<evidence type="ECO:0000313" key="3">
    <source>
        <dbReference type="Proteomes" id="UP001153269"/>
    </source>
</evidence>
<organism evidence="2 3">
    <name type="scientific">Pleuronectes platessa</name>
    <name type="common">European plaice</name>
    <dbReference type="NCBI Taxonomy" id="8262"/>
    <lineage>
        <taxon>Eukaryota</taxon>
        <taxon>Metazoa</taxon>
        <taxon>Chordata</taxon>
        <taxon>Craniata</taxon>
        <taxon>Vertebrata</taxon>
        <taxon>Euteleostomi</taxon>
        <taxon>Actinopterygii</taxon>
        <taxon>Neopterygii</taxon>
        <taxon>Teleostei</taxon>
        <taxon>Neoteleostei</taxon>
        <taxon>Acanthomorphata</taxon>
        <taxon>Carangaria</taxon>
        <taxon>Pleuronectiformes</taxon>
        <taxon>Pleuronectoidei</taxon>
        <taxon>Pleuronectidae</taxon>
        <taxon>Pleuronectes</taxon>
    </lineage>
</organism>
<feature type="region of interest" description="Disordered" evidence="1">
    <location>
        <begin position="61"/>
        <end position="103"/>
    </location>
</feature>
<comment type="caution">
    <text evidence="2">The sequence shown here is derived from an EMBL/GenBank/DDBJ whole genome shotgun (WGS) entry which is preliminary data.</text>
</comment>
<gene>
    <name evidence="2" type="ORF">PLEPLA_LOCUS24429</name>
</gene>
<feature type="compositionally biased region" description="Acidic residues" evidence="1">
    <location>
        <begin position="23"/>
        <end position="35"/>
    </location>
</feature>
<keyword evidence="3" id="KW-1185">Reference proteome</keyword>
<evidence type="ECO:0000313" key="2">
    <source>
        <dbReference type="EMBL" id="CAB1436396.1"/>
    </source>
</evidence>
<dbReference type="EMBL" id="CADEAL010001890">
    <property type="protein sequence ID" value="CAB1436396.1"/>
    <property type="molecule type" value="Genomic_DNA"/>
</dbReference>